<evidence type="ECO:0000313" key="1">
    <source>
        <dbReference type="EMBL" id="CUV02172.1"/>
    </source>
</evidence>
<dbReference type="PANTHER" id="PTHR43881:SF1">
    <property type="entry name" value="GAMMA-GLUTAMYLTRANSPEPTIDASE (AFU_ORTHOLOGUE AFUA_4G13580)"/>
    <property type="match status" value="1"/>
</dbReference>
<dbReference type="EC" id="2.3.2.2" evidence="1"/>
<dbReference type="PANTHER" id="PTHR43881">
    <property type="entry name" value="GAMMA-GLUTAMYLTRANSPEPTIDASE (AFU_ORTHOLOGUE AFUA_4G13580)"/>
    <property type="match status" value="1"/>
</dbReference>
<organism evidence="1">
    <name type="scientific">hydrothermal vent metagenome</name>
    <dbReference type="NCBI Taxonomy" id="652676"/>
    <lineage>
        <taxon>unclassified sequences</taxon>
        <taxon>metagenomes</taxon>
        <taxon>ecological metagenomes</taxon>
    </lineage>
</organism>
<dbReference type="GO" id="GO:0036374">
    <property type="term" value="F:glutathione hydrolase activity"/>
    <property type="evidence" value="ECO:0007669"/>
    <property type="project" value="InterPro"/>
</dbReference>
<gene>
    <name evidence="1" type="ORF">MGWOODY_Clf259</name>
</gene>
<dbReference type="InterPro" id="IPR043138">
    <property type="entry name" value="GGT_lsub"/>
</dbReference>
<dbReference type="InterPro" id="IPR052896">
    <property type="entry name" value="GGT-like_enzyme"/>
</dbReference>
<dbReference type="EMBL" id="FAXA01000197">
    <property type="protein sequence ID" value="CUV02172.1"/>
    <property type="molecule type" value="Genomic_DNA"/>
</dbReference>
<proteinExistence type="predicted"/>
<dbReference type="NCBIfam" id="TIGR00066">
    <property type="entry name" value="g_glut_trans"/>
    <property type="match status" value="1"/>
</dbReference>
<name>A0A160V8C7_9ZZZZ</name>
<dbReference type="PRINTS" id="PR01210">
    <property type="entry name" value="GGTRANSPTASE"/>
</dbReference>
<keyword evidence="1" id="KW-0808">Transferase</keyword>
<dbReference type="Gene3D" id="1.10.246.130">
    <property type="match status" value="1"/>
</dbReference>
<reference evidence="1" key="1">
    <citation type="submission" date="2015-10" db="EMBL/GenBank/DDBJ databases">
        <authorList>
            <person name="Gilbert D.G."/>
        </authorList>
    </citation>
    <scope>NUCLEOTIDE SEQUENCE</scope>
</reference>
<dbReference type="InterPro" id="IPR000101">
    <property type="entry name" value="GGT_peptidase"/>
</dbReference>
<dbReference type="SUPFAM" id="SSF56235">
    <property type="entry name" value="N-terminal nucleophile aminohydrolases (Ntn hydrolases)"/>
    <property type="match status" value="1"/>
</dbReference>
<dbReference type="GO" id="GO:0006751">
    <property type="term" value="P:glutathione catabolic process"/>
    <property type="evidence" value="ECO:0007669"/>
    <property type="project" value="InterPro"/>
</dbReference>
<dbReference type="Gene3D" id="3.60.20.40">
    <property type="match status" value="1"/>
</dbReference>
<keyword evidence="1" id="KW-0012">Acyltransferase</keyword>
<protein>
    <submittedName>
        <fullName evidence="1">Gamma-glutamyltranspeptidase</fullName>
        <ecNumber evidence="1">2.3.2.2</ecNumber>
    </submittedName>
</protein>
<dbReference type="Pfam" id="PF01019">
    <property type="entry name" value="G_glu_transpept"/>
    <property type="match status" value="1"/>
</dbReference>
<accession>A0A160V8C7</accession>
<sequence length="533" mass="56954">MYFDSRRSTVLATHGMVATSQPLAAMAGVRILMEGGNAVDAAIASAAVLNVVEPVSTGVGGDMFALIWNNKDKSIQAINGSGRSGMASTIDALKAEGHDTMPQRGVHSVTVPGAVHGWETLLNECGTMPLSHLLQPAIQYAEEGYPVSDIISFQWSNQVEMLSKLPSGQEMLLNGKAPKHGDILKIPTLGRTLRAIAEGGSEAFYNGDIAEKMAAFIQEQGGCITTADMTNHTSDWQDPISTDYRGVTCWECPPSDQGVAALEALNIIEGYDIAGMGAQTADTYHHLIEAMRLAFADAFQYVADPGFAEIPTAEMLSKEFASKRRALIDPNHALETVPYGKVQGGSDTVYISVVDGEGNACSFIYSIYSNFGSGLIVPDTGIVLHNRGALFSLDHNHVNALEGGKRPYHTIIPGLATKNNELYLCYGVMGAFMQPQGHLQLISNLVDHGMDAQAALNALRFIVTENDVSFEEGLPPQVLADLTSKGHNTKMISSYWRGLSGGMGGAQLIQRDPDTGVLHGASEPRKDGCAIGW</sequence>
<dbReference type="InterPro" id="IPR029055">
    <property type="entry name" value="Ntn_hydrolases_N"/>
</dbReference>
<dbReference type="InterPro" id="IPR043137">
    <property type="entry name" value="GGT_ssub_C"/>
</dbReference>
<dbReference type="AlphaFoldDB" id="A0A160V8C7"/>
<dbReference type="GO" id="GO:0103068">
    <property type="term" value="F:leukotriene C4 gamma-glutamyl transferase activity"/>
    <property type="evidence" value="ECO:0007669"/>
    <property type="project" value="UniProtKB-EC"/>
</dbReference>